<name>A0A0D2CSF4_9EURO</name>
<feature type="compositionally biased region" description="Polar residues" evidence="1">
    <location>
        <begin position="13"/>
        <end position="34"/>
    </location>
</feature>
<evidence type="ECO:0000313" key="3">
    <source>
        <dbReference type="Proteomes" id="UP000054466"/>
    </source>
</evidence>
<gene>
    <name evidence="2" type="ORF">PV07_00906</name>
</gene>
<feature type="region of interest" description="Disordered" evidence="1">
    <location>
        <begin position="1"/>
        <end position="34"/>
    </location>
</feature>
<dbReference type="VEuPathDB" id="FungiDB:PV07_00906"/>
<dbReference type="Proteomes" id="UP000054466">
    <property type="component" value="Unassembled WGS sequence"/>
</dbReference>
<dbReference type="HOGENOM" id="CLU_2291383_0_0_1"/>
<accession>A0A0D2CSF4</accession>
<dbReference type="AlphaFoldDB" id="A0A0D2CSF4"/>
<protein>
    <submittedName>
        <fullName evidence="2">Uncharacterized protein</fullName>
    </submittedName>
</protein>
<dbReference type="EMBL" id="KN847040">
    <property type="protein sequence ID" value="KIW34108.1"/>
    <property type="molecule type" value="Genomic_DNA"/>
</dbReference>
<dbReference type="RefSeq" id="XP_016254324.1">
    <property type="nucleotide sequence ID" value="XM_016387396.1"/>
</dbReference>
<keyword evidence="3" id="KW-1185">Reference proteome</keyword>
<organism evidence="2 3">
    <name type="scientific">Cladophialophora immunda</name>
    <dbReference type="NCBI Taxonomy" id="569365"/>
    <lineage>
        <taxon>Eukaryota</taxon>
        <taxon>Fungi</taxon>
        <taxon>Dikarya</taxon>
        <taxon>Ascomycota</taxon>
        <taxon>Pezizomycotina</taxon>
        <taxon>Eurotiomycetes</taxon>
        <taxon>Chaetothyriomycetidae</taxon>
        <taxon>Chaetothyriales</taxon>
        <taxon>Herpotrichiellaceae</taxon>
        <taxon>Cladophialophora</taxon>
    </lineage>
</organism>
<sequence length="101" mass="10801">MDHPALWLPVLNSGATSKKSRAESPQSNGCAEQSAKSSKTTCQKLVGVGECRANRMLPFTTLYMSTAVSCQSMAPQNSLTSGFSRWSGGDITITEQEQDPS</sequence>
<reference evidence="2 3" key="1">
    <citation type="submission" date="2015-01" db="EMBL/GenBank/DDBJ databases">
        <title>The Genome Sequence of Cladophialophora immunda CBS83496.</title>
        <authorList>
            <consortium name="The Broad Institute Genomics Platform"/>
            <person name="Cuomo C."/>
            <person name="de Hoog S."/>
            <person name="Gorbushina A."/>
            <person name="Stielow B."/>
            <person name="Teixiera M."/>
            <person name="Abouelleil A."/>
            <person name="Chapman S.B."/>
            <person name="Priest M."/>
            <person name="Young S.K."/>
            <person name="Wortman J."/>
            <person name="Nusbaum C."/>
            <person name="Birren B."/>
        </authorList>
    </citation>
    <scope>NUCLEOTIDE SEQUENCE [LARGE SCALE GENOMIC DNA]</scope>
    <source>
        <strain evidence="2 3">CBS 83496</strain>
    </source>
</reference>
<evidence type="ECO:0000313" key="2">
    <source>
        <dbReference type="EMBL" id="KIW34108.1"/>
    </source>
</evidence>
<dbReference type="GeneID" id="27340100"/>
<proteinExistence type="predicted"/>
<evidence type="ECO:0000256" key="1">
    <source>
        <dbReference type="SAM" id="MobiDB-lite"/>
    </source>
</evidence>